<organism evidence="1 2">
    <name type="scientific">Rotaria magnacalcarata</name>
    <dbReference type="NCBI Taxonomy" id="392030"/>
    <lineage>
        <taxon>Eukaryota</taxon>
        <taxon>Metazoa</taxon>
        <taxon>Spiralia</taxon>
        <taxon>Gnathifera</taxon>
        <taxon>Rotifera</taxon>
        <taxon>Eurotatoria</taxon>
        <taxon>Bdelloidea</taxon>
        <taxon>Philodinida</taxon>
        <taxon>Philodinidae</taxon>
        <taxon>Rotaria</taxon>
    </lineage>
</organism>
<dbReference type="Proteomes" id="UP000676336">
    <property type="component" value="Unassembled WGS sequence"/>
</dbReference>
<gene>
    <name evidence="1" type="ORF">SMN809_LOCUS65253</name>
</gene>
<feature type="non-terminal residue" evidence="1">
    <location>
        <position position="1"/>
    </location>
</feature>
<comment type="caution">
    <text evidence="1">The sequence shown here is derived from an EMBL/GenBank/DDBJ whole genome shotgun (WGS) entry which is preliminary data.</text>
</comment>
<evidence type="ECO:0000313" key="1">
    <source>
        <dbReference type="EMBL" id="CAF5168515.1"/>
    </source>
</evidence>
<dbReference type="AlphaFoldDB" id="A0A8S3GP45"/>
<sequence>GAVSVAQGAIQGALGNLAAIGSGILDASKPHFQQLQEQLI</sequence>
<reference evidence="1" key="1">
    <citation type="submission" date="2021-02" db="EMBL/GenBank/DDBJ databases">
        <authorList>
            <person name="Nowell W R."/>
        </authorList>
    </citation>
    <scope>NUCLEOTIDE SEQUENCE</scope>
</reference>
<dbReference type="EMBL" id="CAJOBI010306877">
    <property type="protein sequence ID" value="CAF5168515.1"/>
    <property type="molecule type" value="Genomic_DNA"/>
</dbReference>
<protein>
    <submittedName>
        <fullName evidence="1">Uncharacterized protein</fullName>
    </submittedName>
</protein>
<proteinExistence type="predicted"/>
<feature type="non-terminal residue" evidence="1">
    <location>
        <position position="40"/>
    </location>
</feature>
<name>A0A8S3GP45_9BILA</name>
<evidence type="ECO:0000313" key="2">
    <source>
        <dbReference type="Proteomes" id="UP000676336"/>
    </source>
</evidence>
<accession>A0A8S3GP45</accession>